<name>A0A0B7KJI4_BIOOC</name>
<dbReference type="GO" id="GO:0005634">
    <property type="term" value="C:nucleus"/>
    <property type="evidence" value="ECO:0007669"/>
    <property type="project" value="UniProtKB-SubCell"/>
</dbReference>
<dbReference type="EMBL" id="CDPU01000094">
    <property type="protein sequence ID" value="CEO57284.1"/>
    <property type="molecule type" value="Genomic_DNA"/>
</dbReference>
<dbReference type="PROSITE" id="PS50048">
    <property type="entry name" value="ZN2_CY6_FUNGAL_2"/>
    <property type="match status" value="1"/>
</dbReference>
<accession>A0A0B7KJI4</accession>
<evidence type="ECO:0000256" key="2">
    <source>
        <dbReference type="ARBA" id="ARBA00023242"/>
    </source>
</evidence>
<organism evidence="4">
    <name type="scientific">Bionectria ochroleuca</name>
    <name type="common">Gliocladium roseum</name>
    <dbReference type="NCBI Taxonomy" id="29856"/>
    <lineage>
        <taxon>Eukaryota</taxon>
        <taxon>Fungi</taxon>
        <taxon>Dikarya</taxon>
        <taxon>Ascomycota</taxon>
        <taxon>Pezizomycotina</taxon>
        <taxon>Sordariomycetes</taxon>
        <taxon>Hypocreomycetidae</taxon>
        <taxon>Hypocreales</taxon>
        <taxon>Bionectriaceae</taxon>
        <taxon>Clonostachys</taxon>
    </lineage>
</organism>
<dbReference type="Pfam" id="PF00172">
    <property type="entry name" value="Zn_clus"/>
    <property type="match status" value="1"/>
</dbReference>
<dbReference type="GO" id="GO:0000981">
    <property type="term" value="F:DNA-binding transcription factor activity, RNA polymerase II-specific"/>
    <property type="evidence" value="ECO:0007669"/>
    <property type="project" value="InterPro"/>
</dbReference>
<dbReference type="PANTHER" id="PTHR37534:SF39">
    <property type="entry name" value="TRANSCRIPTION FACTOR DOMAIN-CONTAINING PROTEIN"/>
    <property type="match status" value="1"/>
</dbReference>
<dbReference type="InterPro" id="IPR036864">
    <property type="entry name" value="Zn2-C6_fun-type_DNA-bd_sf"/>
</dbReference>
<evidence type="ECO:0000313" key="4">
    <source>
        <dbReference type="EMBL" id="CEO57284.1"/>
    </source>
</evidence>
<dbReference type="GO" id="GO:0000976">
    <property type="term" value="F:transcription cis-regulatory region binding"/>
    <property type="evidence" value="ECO:0007669"/>
    <property type="project" value="TreeGrafter"/>
</dbReference>
<dbReference type="AlphaFoldDB" id="A0A0B7KJI4"/>
<dbReference type="PROSITE" id="PS00463">
    <property type="entry name" value="ZN2_CY6_FUNGAL_1"/>
    <property type="match status" value="1"/>
</dbReference>
<dbReference type="CDD" id="cd00067">
    <property type="entry name" value="GAL4"/>
    <property type="match status" value="1"/>
</dbReference>
<dbReference type="SMART" id="SM00066">
    <property type="entry name" value="GAL4"/>
    <property type="match status" value="1"/>
</dbReference>
<dbReference type="GO" id="GO:0008270">
    <property type="term" value="F:zinc ion binding"/>
    <property type="evidence" value="ECO:0007669"/>
    <property type="project" value="InterPro"/>
</dbReference>
<proteinExistence type="predicted"/>
<dbReference type="PANTHER" id="PTHR37534">
    <property type="entry name" value="TRANSCRIPTIONAL ACTIVATOR PROTEIN UGA3"/>
    <property type="match status" value="1"/>
</dbReference>
<dbReference type="InterPro" id="IPR001138">
    <property type="entry name" value="Zn2Cys6_DnaBD"/>
</dbReference>
<protein>
    <recommendedName>
        <fullName evidence="3">Zn(2)-C6 fungal-type domain-containing protein</fullName>
    </recommendedName>
</protein>
<comment type="subcellular location">
    <subcellularLocation>
        <location evidence="1">Nucleus</location>
    </subcellularLocation>
</comment>
<dbReference type="SUPFAM" id="SSF57701">
    <property type="entry name" value="Zn2/Cys6 DNA-binding domain"/>
    <property type="match status" value="1"/>
</dbReference>
<gene>
    <name evidence="4" type="ORF">BN869_000013342_1</name>
</gene>
<dbReference type="InterPro" id="IPR021858">
    <property type="entry name" value="Fun_TF"/>
</dbReference>
<reference evidence="4" key="1">
    <citation type="submission" date="2015-01" db="EMBL/GenBank/DDBJ databases">
        <authorList>
            <person name="Durling Mikael"/>
        </authorList>
    </citation>
    <scope>NUCLEOTIDE SEQUENCE</scope>
</reference>
<evidence type="ECO:0000256" key="1">
    <source>
        <dbReference type="ARBA" id="ARBA00004123"/>
    </source>
</evidence>
<feature type="domain" description="Zn(2)-C6 fungal-type" evidence="3">
    <location>
        <begin position="11"/>
        <end position="39"/>
    </location>
</feature>
<keyword evidence="2" id="KW-0539">Nucleus</keyword>
<sequence>MDQTQILARRSCGTCRDRRIRCDLGLPTCANCARSNQECQGYGLRLSWPRPGDKRRTILVDTPSKNTLTADPLQHNRGDWPFVNMHSWHISSWFNLVEGRMEAPYQRVNESPSPRTTSLSLIEENESTLLHYYMQEGHRFLLTPPLGSLPRLLLQIGLSDFSSPSRAVFNGILALSCLHLWGDRYASVFKARATSLLRASLNPESSIKVAVSNLVASMLLYLYETVHPSSSHAWAVYLCGVKRIAQSKIVTKGAGSAHPQIVFNWVYYHETIAQFGQLYWIQKHPSPVCRGKSSKELRQGPDVSDIDPSMIGCSIDVLESMSTIFDIAMRPEVSFSKRQELLGVESQLRRMISALPKLTNSDETSSSLHVTTQLHCIAALIYMNRATLGYDGTEPSHQTLVHKGLEVLSSIVPCETPWALFIIGCEVRSDLPRLVILEIISRSKRESRIGHLDVVKGLVEAVWNYDDLDPDARLDYNKKLLSIVREAPWMPPFV</sequence>
<dbReference type="Pfam" id="PF11951">
    <property type="entry name" value="Fungal_trans_2"/>
    <property type="match status" value="1"/>
</dbReference>
<evidence type="ECO:0000259" key="3">
    <source>
        <dbReference type="PROSITE" id="PS50048"/>
    </source>
</evidence>
<dbReference type="Gene3D" id="4.10.240.10">
    <property type="entry name" value="Zn(2)-C6 fungal-type DNA-binding domain"/>
    <property type="match status" value="1"/>
</dbReference>
<dbReference type="GO" id="GO:0045944">
    <property type="term" value="P:positive regulation of transcription by RNA polymerase II"/>
    <property type="evidence" value="ECO:0007669"/>
    <property type="project" value="TreeGrafter"/>
</dbReference>